<dbReference type="AlphaFoldDB" id="A0A9N8VRF4"/>
<evidence type="ECO:0000256" key="2">
    <source>
        <dbReference type="ARBA" id="ARBA00023239"/>
    </source>
</evidence>
<dbReference type="EMBL" id="CAJVPJ010000026">
    <property type="protein sequence ID" value="CAG8459781.1"/>
    <property type="molecule type" value="Genomic_DNA"/>
</dbReference>
<dbReference type="GO" id="GO:0004609">
    <property type="term" value="F:phosphatidylserine decarboxylase activity"/>
    <property type="evidence" value="ECO:0007669"/>
    <property type="project" value="InterPro"/>
</dbReference>
<evidence type="ECO:0000313" key="3">
    <source>
        <dbReference type="EMBL" id="CAG8459781.1"/>
    </source>
</evidence>
<sequence>MFDKPLGPFPTPASYQPIVEKLRYMIERNNWKTKFEKAVADAHNTGVEDMTHIKTLTDFYNFLNYLQSWVPMEDETGAFVYNMLAAMYFVLDQDPVKGLQSPIAPAPYPPPQLTALSQWIVDYCTAMGTFLSTPQSLTRESLDTFYRAKNYNLDTYETPEGGWLGHSFNEFFARRILPGTRPIDGPDNPAVIVSPADSKFDGSWDITEDSTVAFNIKGLTWGIDELLANSRYANEFAGGKFMHSYLSPSDYHRFHAPVSGKVLEAAIIPGQAFYQVIVRTRTDGKQSLDPVRHIELEGLDDPGYQFCQARGLFVIDSPKVGKVAFLPVGMCQVSSVKITVCNGAEVKKGDEVGYFQFGGSDVVLVFQAQSRVEVTAETGKHYNMGQQIAIAHAAES</sequence>
<gene>
    <name evidence="3" type="ORF">POCULU_LOCUS497</name>
</gene>
<dbReference type="GO" id="GO:0008654">
    <property type="term" value="P:phospholipid biosynthetic process"/>
    <property type="evidence" value="ECO:0007669"/>
    <property type="project" value="InterPro"/>
</dbReference>
<keyword evidence="2" id="KW-0456">Lyase</keyword>
<comment type="caution">
    <text evidence="3">The sequence shown here is derived from an EMBL/GenBank/DDBJ whole genome shotgun (WGS) entry which is preliminary data.</text>
</comment>
<proteinExistence type="predicted"/>
<protein>
    <submittedName>
        <fullName evidence="3">7651_t:CDS:1</fullName>
    </submittedName>
</protein>
<dbReference type="PANTHER" id="PTHR10067:SF13">
    <property type="entry name" value="PHOSPHATIDYLSERINE DECARBOXYLASE"/>
    <property type="match status" value="1"/>
</dbReference>
<reference evidence="3" key="1">
    <citation type="submission" date="2021-06" db="EMBL/GenBank/DDBJ databases">
        <authorList>
            <person name="Kallberg Y."/>
            <person name="Tangrot J."/>
            <person name="Rosling A."/>
        </authorList>
    </citation>
    <scope>NUCLEOTIDE SEQUENCE</scope>
    <source>
        <strain evidence="3">IA702</strain>
    </source>
</reference>
<dbReference type="PANTHER" id="PTHR10067">
    <property type="entry name" value="PHOSPHATIDYLSERINE DECARBOXYLASE"/>
    <property type="match status" value="1"/>
</dbReference>
<keyword evidence="4" id="KW-1185">Reference proteome</keyword>
<dbReference type="OrthoDB" id="5973539at2759"/>
<keyword evidence="1" id="KW-0210">Decarboxylase</keyword>
<dbReference type="Pfam" id="PF02666">
    <property type="entry name" value="PS_Dcarbxylase"/>
    <property type="match status" value="1"/>
</dbReference>
<organism evidence="3 4">
    <name type="scientific">Paraglomus occultum</name>
    <dbReference type="NCBI Taxonomy" id="144539"/>
    <lineage>
        <taxon>Eukaryota</taxon>
        <taxon>Fungi</taxon>
        <taxon>Fungi incertae sedis</taxon>
        <taxon>Mucoromycota</taxon>
        <taxon>Glomeromycotina</taxon>
        <taxon>Glomeromycetes</taxon>
        <taxon>Paraglomerales</taxon>
        <taxon>Paraglomeraceae</taxon>
        <taxon>Paraglomus</taxon>
    </lineage>
</organism>
<evidence type="ECO:0000256" key="1">
    <source>
        <dbReference type="ARBA" id="ARBA00022793"/>
    </source>
</evidence>
<dbReference type="Proteomes" id="UP000789572">
    <property type="component" value="Unassembled WGS sequence"/>
</dbReference>
<dbReference type="InterPro" id="IPR003817">
    <property type="entry name" value="PS_Dcarbxylase"/>
</dbReference>
<evidence type="ECO:0000313" key="4">
    <source>
        <dbReference type="Proteomes" id="UP000789572"/>
    </source>
</evidence>
<name>A0A9N8VRF4_9GLOM</name>
<accession>A0A9N8VRF4</accession>